<dbReference type="PANTHER" id="PTHR36849">
    <property type="entry name" value="CYTOPLASMIC PROTEIN-RELATED"/>
    <property type="match status" value="1"/>
</dbReference>
<proteinExistence type="predicted"/>
<gene>
    <name evidence="1" type="ORF">CLV47_101553</name>
</gene>
<protein>
    <submittedName>
        <fullName evidence="1">Uncharacterized protein YeaO (DUF488 family)</fullName>
    </submittedName>
</protein>
<dbReference type="Proteomes" id="UP000237752">
    <property type="component" value="Unassembled WGS sequence"/>
</dbReference>
<comment type="caution">
    <text evidence="1">The sequence shown here is derived from an EMBL/GenBank/DDBJ whole genome shotgun (WGS) entry which is preliminary data.</text>
</comment>
<evidence type="ECO:0000313" key="1">
    <source>
        <dbReference type="EMBL" id="PRZ44427.1"/>
    </source>
</evidence>
<dbReference type="Pfam" id="PF22752">
    <property type="entry name" value="DUF488-N3i"/>
    <property type="match status" value="1"/>
</dbReference>
<organism evidence="1 2">
    <name type="scientific">Antricoccus suffuscus</name>
    <dbReference type="NCBI Taxonomy" id="1629062"/>
    <lineage>
        <taxon>Bacteria</taxon>
        <taxon>Bacillati</taxon>
        <taxon>Actinomycetota</taxon>
        <taxon>Actinomycetes</taxon>
        <taxon>Geodermatophilales</taxon>
        <taxon>Antricoccaceae</taxon>
        <taxon>Antricoccus</taxon>
    </lineage>
</organism>
<dbReference type="EMBL" id="PVUE01000001">
    <property type="protein sequence ID" value="PRZ44427.1"/>
    <property type="molecule type" value="Genomic_DNA"/>
</dbReference>
<dbReference type="InterPro" id="IPR052552">
    <property type="entry name" value="YeaO-like"/>
</dbReference>
<dbReference type="AlphaFoldDB" id="A0A2T1A7H3"/>
<evidence type="ECO:0000313" key="2">
    <source>
        <dbReference type="Proteomes" id="UP000237752"/>
    </source>
</evidence>
<accession>A0A2T1A7H3</accession>
<reference evidence="1 2" key="1">
    <citation type="submission" date="2018-03" db="EMBL/GenBank/DDBJ databases">
        <title>Genomic Encyclopedia of Archaeal and Bacterial Type Strains, Phase II (KMG-II): from individual species to whole genera.</title>
        <authorList>
            <person name="Goeker M."/>
        </authorList>
    </citation>
    <scope>NUCLEOTIDE SEQUENCE [LARGE SCALE GENOMIC DNA]</scope>
    <source>
        <strain evidence="1 2">DSM 100065</strain>
    </source>
</reference>
<sequence>MSAMTFQIKRVYDDAERADGARVLVDRLWPRGIKKEALGLELWCKDIAPSADLRAWFDHRADRFGEFTKRYTAELDENSAVDDLLELESQKKTVTLLYGAKDRELNQAVVLKDYLESARK</sequence>
<dbReference type="PANTHER" id="PTHR36849:SF1">
    <property type="entry name" value="CYTOPLASMIC PROTEIN"/>
    <property type="match status" value="1"/>
</dbReference>
<name>A0A2T1A7H3_9ACTN</name>
<keyword evidence="2" id="KW-1185">Reference proteome</keyword>